<evidence type="ECO:0000313" key="2">
    <source>
        <dbReference type="Proteomes" id="UP000051451"/>
    </source>
</evidence>
<dbReference type="EMBL" id="AZGB01000016">
    <property type="protein sequence ID" value="KRM06215.1"/>
    <property type="molecule type" value="Genomic_DNA"/>
</dbReference>
<dbReference type="AlphaFoldDB" id="A0A0R1VKV0"/>
<organism evidence="1 2">
    <name type="scientific">Liquorilactobacillus ghanensis DSM 18630</name>
    <dbReference type="NCBI Taxonomy" id="1423750"/>
    <lineage>
        <taxon>Bacteria</taxon>
        <taxon>Bacillati</taxon>
        <taxon>Bacillota</taxon>
        <taxon>Bacilli</taxon>
        <taxon>Lactobacillales</taxon>
        <taxon>Lactobacillaceae</taxon>
        <taxon>Liquorilactobacillus</taxon>
    </lineage>
</organism>
<comment type="caution">
    <text evidence="1">The sequence shown here is derived from an EMBL/GenBank/DDBJ whole genome shotgun (WGS) entry which is preliminary data.</text>
</comment>
<dbReference type="PATRIC" id="fig|1423750.3.peg.1112"/>
<name>A0A0R1VKV0_9LACO</name>
<dbReference type="RefSeq" id="WP_057871827.1">
    <property type="nucleotide sequence ID" value="NZ_AZGB01000016.1"/>
</dbReference>
<proteinExistence type="predicted"/>
<evidence type="ECO:0000313" key="1">
    <source>
        <dbReference type="EMBL" id="KRM06215.1"/>
    </source>
</evidence>
<protein>
    <submittedName>
        <fullName evidence="1">Uncharacterized protein</fullName>
    </submittedName>
</protein>
<reference evidence="1 2" key="1">
    <citation type="journal article" date="2015" name="Genome Announc.">
        <title>Expanding the biotechnology potential of lactobacilli through comparative genomics of 213 strains and associated genera.</title>
        <authorList>
            <person name="Sun Z."/>
            <person name="Harris H.M."/>
            <person name="McCann A."/>
            <person name="Guo C."/>
            <person name="Argimon S."/>
            <person name="Zhang W."/>
            <person name="Yang X."/>
            <person name="Jeffery I.B."/>
            <person name="Cooney J.C."/>
            <person name="Kagawa T.F."/>
            <person name="Liu W."/>
            <person name="Song Y."/>
            <person name="Salvetti E."/>
            <person name="Wrobel A."/>
            <person name="Rasinkangas P."/>
            <person name="Parkhill J."/>
            <person name="Rea M.C."/>
            <person name="O'Sullivan O."/>
            <person name="Ritari J."/>
            <person name="Douillard F.P."/>
            <person name="Paul Ross R."/>
            <person name="Yang R."/>
            <person name="Briner A.E."/>
            <person name="Felis G.E."/>
            <person name="de Vos W.M."/>
            <person name="Barrangou R."/>
            <person name="Klaenhammer T.R."/>
            <person name="Caufield P.W."/>
            <person name="Cui Y."/>
            <person name="Zhang H."/>
            <person name="O'Toole P.W."/>
        </authorList>
    </citation>
    <scope>NUCLEOTIDE SEQUENCE [LARGE SCALE GENOMIC DNA]</scope>
    <source>
        <strain evidence="1 2">DSM 18630</strain>
    </source>
</reference>
<dbReference type="STRING" id="1423750.FC89_GL001087"/>
<dbReference type="GeneID" id="98319106"/>
<gene>
    <name evidence="1" type="ORF">FC89_GL001087</name>
</gene>
<sequence>MLEEYLISGVSKKEDRRQVVKDLIVRIKQKKSGKVQSTTGDLFLPDIEIIYYFNQRQILQIDYAFSDSVSLEAREFWENLIEMLTNE</sequence>
<dbReference type="OrthoDB" id="9939938at2"/>
<keyword evidence="2" id="KW-1185">Reference proteome</keyword>
<accession>A0A0R1VKV0</accession>
<dbReference type="Proteomes" id="UP000051451">
    <property type="component" value="Unassembled WGS sequence"/>
</dbReference>